<dbReference type="PROSITE" id="PS51318">
    <property type="entry name" value="TAT"/>
    <property type="match status" value="1"/>
</dbReference>
<evidence type="ECO:0000313" key="8">
    <source>
        <dbReference type="Proteomes" id="UP001152519"/>
    </source>
</evidence>
<dbReference type="GO" id="GO:0030247">
    <property type="term" value="F:polysaccharide binding"/>
    <property type="evidence" value="ECO:0007669"/>
    <property type="project" value="UniProtKB-UniRule"/>
</dbReference>
<evidence type="ECO:0000256" key="5">
    <source>
        <dbReference type="SAM" id="SignalP"/>
    </source>
</evidence>
<dbReference type="InterPro" id="IPR002594">
    <property type="entry name" value="GH12"/>
</dbReference>
<sequence>MSTLQRAFRSTRKAVLSAVVALGVAVGGLIALTAAPAAHADTQICDQYGSTTIQGRYVVQNNRWGTTATQCINVTSSGFQITQADGTATNGGPKSYPSVFYGCHYTNCSPGTNLPAQLSAISSAPTSVSFNYVGNAVYDAAYDIWLDPTPRKDGVNKTEIMVWYHQTSPVQPVGSRVGTANVGGRSWDVWTGNNGSNDVISFVAPSAIGSWNFDVKAFANETINRGMAQSSWYLTSVQAGFEPWQNGAGLAVTSFSSSVNIGGGSTTGGTTTGGTTSGGTTGGSGSPSCKVTVTPQTWAGGYTANVTVANTGSSAVNGWKLGFTLPSGQSITSAWNATVSPSSGSVTASSLSYNAQIPAGGTQSFGFQGTYSGTYAQPAGFTLNGTSCS</sequence>
<reference evidence="7" key="1">
    <citation type="submission" date="2021-05" db="EMBL/GenBank/DDBJ databases">
        <authorList>
            <person name="Arsene-Ploetze F."/>
        </authorList>
    </citation>
    <scope>NUCLEOTIDE SEQUENCE</scope>
    <source>
        <strain evidence="7">DSM 42138</strain>
    </source>
</reference>
<dbReference type="Gene3D" id="2.60.120.180">
    <property type="match status" value="1"/>
</dbReference>
<evidence type="ECO:0000256" key="4">
    <source>
        <dbReference type="SAM" id="MobiDB-lite"/>
    </source>
</evidence>
<protein>
    <submittedName>
        <fullName evidence="7">Cellulose binding domain-containing protein</fullName>
    </submittedName>
</protein>
<organism evidence="7 8">
    <name type="scientific">Actinacidiphila cocklensis</name>
    <dbReference type="NCBI Taxonomy" id="887465"/>
    <lineage>
        <taxon>Bacteria</taxon>
        <taxon>Bacillati</taxon>
        <taxon>Actinomycetota</taxon>
        <taxon>Actinomycetes</taxon>
        <taxon>Kitasatosporales</taxon>
        <taxon>Streptomycetaceae</taxon>
        <taxon>Actinacidiphila</taxon>
    </lineage>
</organism>
<feature type="domain" description="CBM2" evidence="6">
    <location>
        <begin position="282"/>
        <end position="389"/>
    </location>
</feature>
<dbReference type="PANTHER" id="PTHR34002">
    <property type="entry name" value="BLR1656 PROTEIN"/>
    <property type="match status" value="1"/>
</dbReference>
<evidence type="ECO:0000256" key="3">
    <source>
        <dbReference type="ARBA" id="ARBA00023326"/>
    </source>
</evidence>
<dbReference type="InterPro" id="IPR008965">
    <property type="entry name" value="CBM2/CBM3_carb-bd_dom_sf"/>
</dbReference>
<dbReference type="SMART" id="SM00637">
    <property type="entry name" value="CBD_II"/>
    <property type="match status" value="1"/>
</dbReference>
<dbReference type="Pfam" id="PF01670">
    <property type="entry name" value="Glyco_hydro_12"/>
    <property type="match status" value="1"/>
</dbReference>
<dbReference type="InterPro" id="IPR013319">
    <property type="entry name" value="GH11/12"/>
</dbReference>
<dbReference type="SUPFAM" id="SSF49899">
    <property type="entry name" value="Concanavalin A-like lectins/glucanases"/>
    <property type="match status" value="1"/>
</dbReference>
<evidence type="ECO:0000259" key="6">
    <source>
        <dbReference type="PROSITE" id="PS51173"/>
    </source>
</evidence>
<dbReference type="AlphaFoldDB" id="A0A9W4GVJ3"/>
<dbReference type="EMBL" id="CAJSLV010000094">
    <property type="protein sequence ID" value="CAG6397978.1"/>
    <property type="molecule type" value="Genomic_DNA"/>
</dbReference>
<dbReference type="RefSeq" id="WP_251498897.1">
    <property type="nucleotide sequence ID" value="NZ_CAJSLV010000094.1"/>
</dbReference>
<gene>
    <name evidence="7" type="ORF">SCOCK_610006</name>
</gene>
<dbReference type="GO" id="GO:0000272">
    <property type="term" value="P:polysaccharide catabolic process"/>
    <property type="evidence" value="ECO:0007669"/>
    <property type="project" value="UniProtKB-KW"/>
</dbReference>
<name>A0A9W4GVJ3_9ACTN</name>
<dbReference type="Proteomes" id="UP001152519">
    <property type="component" value="Unassembled WGS sequence"/>
</dbReference>
<keyword evidence="3" id="KW-0624">Polysaccharide degradation</keyword>
<keyword evidence="3" id="KW-0119">Carbohydrate metabolism</keyword>
<dbReference type="InterPro" id="IPR013320">
    <property type="entry name" value="ConA-like_dom_sf"/>
</dbReference>
<comment type="similarity">
    <text evidence="1">Belongs to the glycosyl hydrolase 12 (cellulase H) family.</text>
</comment>
<comment type="caution">
    <text evidence="7">The sequence shown here is derived from an EMBL/GenBank/DDBJ whole genome shotgun (WGS) entry which is preliminary data.</text>
</comment>
<dbReference type="InterPro" id="IPR012291">
    <property type="entry name" value="CBM2_carb-bd_dom_sf"/>
</dbReference>
<dbReference type="Gene3D" id="2.60.40.290">
    <property type="match status" value="1"/>
</dbReference>
<evidence type="ECO:0000256" key="1">
    <source>
        <dbReference type="ARBA" id="ARBA00005519"/>
    </source>
</evidence>
<feature type="region of interest" description="Disordered" evidence="4">
    <location>
        <begin position="264"/>
        <end position="288"/>
    </location>
</feature>
<keyword evidence="2 5" id="KW-0732">Signal</keyword>
<dbReference type="SUPFAM" id="SSF49384">
    <property type="entry name" value="Carbohydrate-binding domain"/>
    <property type="match status" value="1"/>
</dbReference>
<dbReference type="GO" id="GO:0008810">
    <property type="term" value="F:cellulase activity"/>
    <property type="evidence" value="ECO:0007669"/>
    <property type="project" value="InterPro"/>
</dbReference>
<feature type="signal peptide" evidence="5">
    <location>
        <begin position="1"/>
        <end position="40"/>
    </location>
</feature>
<evidence type="ECO:0000256" key="2">
    <source>
        <dbReference type="ARBA" id="ARBA00022729"/>
    </source>
</evidence>
<proteinExistence type="inferred from homology"/>
<accession>A0A9W4GVJ3</accession>
<dbReference type="PANTHER" id="PTHR34002:SF9">
    <property type="entry name" value="XYLOGLUCAN-SPECIFIC ENDO-BETA-1,4-GLUCANASE A"/>
    <property type="match status" value="1"/>
</dbReference>
<dbReference type="PROSITE" id="PS51173">
    <property type="entry name" value="CBM2"/>
    <property type="match status" value="1"/>
</dbReference>
<dbReference type="Pfam" id="PF00553">
    <property type="entry name" value="CBM_2"/>
    <property type="match status" value="1"/>
</dbReference>
<feature type="chain" id="PRO_5040857594" evidence="5">
    <location>
        <begin position="41"/>
        <end position="389"/>
    </location>
</feature>
<dbReference type="InterPro" id="IPR001919">
    <property type="entry name" value="CBD2"/>
</dbReference>
<keyword evidence="8" id="KW-1185">Reference proteome</keyword>
<dbReference type="InterPro" id="IPR006311">
    <property type="entry name" value="TAT_signal"/>
</dbReference>
<feature type="compositionally biased region" description="Gly residues" evidence="4">
    <location>
        <begin position="264"/>
        <end position="285"/>
    </location>
</feature>
<evidence type="ECO:0000313" key="7">
    <source>
        <dbReference type="EMBL" id="CAG6397978.1"/>
    </source>
</evidence>